<dbReference type="InterPro" id="IPR021830">
    <property type="entry name" value="DUF3422"/>
</dbReference>
<evidence type="ECO:0008006" key="4">
    <source>
        <dbReference type="Google" id="ProtNLM"/>
    </source>
</evidence>
<name>A0ABZ0SEK9_9GAMM</name>
<reference evidence="2 3" key="1">
    <citation type="journal article" date="2023" name="Microorganisms">
        <title>Thiorhodovibrio frisius and Trv. litoralis spp. nov., Two Novel Members from a Clade of Fastidious Purple Sulfur Bacteria That Exhibit Unique Red-Shifted Light-Harvesting Capabilities.</title>
        <authorList>
            <person name="Methner A."/>
            <person name="Kuzyk S.B."/>
            <person name="Petersen J."/>
            <person name="Bauer S."/>
            <person name="Brinkmann H."/>
            <person name="Sichau K."/>
            <person name="Wanner G."/>
            <person name="Wolf J."/>
            <person name="Neumann-Schaal M."/>
            <person name="Henke P."/>
            <person name="Tank M."/>
            <person name="Sproer C."/>
            <person name="Bunk B."/>
            <person name="Overmann J."/>
        </authorList>
    </citation>
    <scope>NUCLEOTIDE SEQUENCE [LARGE SCALE GENOMIC DNA]</scope>
    <source>
        <strain evidence="2 3">DSM 6702</strain>
    </source>
</reference>
<evidence type="ECO:0000256" key="1">
    <source>
        <dbReference type="SAM" id="Phobius"/>
    </source>
</evidence>
<feature type="transmembrane region" description="Helical" evidence="1">
    <location>
        <begin position="437"/>
        <end position="456"/>
    </location>
</feature>
<organism evidence="2 3">
    <name type="scientific">Thiorhodovibrio winogradskyi</name>
    <dbReference type="NCBI Taxonomy" id="77007"/>
    <lineage>
        <taxon>Bacteria</taxon>
        <taxon>Pseudomonadati</taxon>
        <taxon>Pseudomonadota</taxon>
        <taxon>Gammaproteobacteria</taxon>
        <taxon>Chromatiales</taxon>
        <taxon>Chromatiaceae</taxon>
        <taxon>Thiorhodovibrio</taxon>
    </lineage>
</organism>
<feature type="transmembrane region" description="Helical" evidence="1">
    <location>
        <begin position="404"/>
        <end position="425"/>
    </location>
</feature>
<dbReference type="Pfam" id="PF11902">
    <property type="entry name" value="DUF3422"/>
    <property type="match status" value="2"/>
</dbReference>
<evidence type="ECO:0000313" key="3">
    <source>
        <dbReference type="Proteomes" id="UP001432180"/>
    </source>
</evidence>
<accession>A0ABZ0SEK9</accession>
<dbReference type="EMBL" id="CP121472">
    <property type="protein sequence ID" value="WPL19508.1"/>
    <property type="molecule type" value="Genomic_DNA"/>
</dbReference>
<gene>
    <name evidence="2" type="ORF">Thiowin_04639</name>
</gene>
<protein>
    <recommendedName>
        <fullName evidence="4">Membrane-anchored protein</fullName>
    </recommendedName>
</protein>
<keyword evidence="1" id="KW-0812">Transmembrane</keyword>
<evidence type="ECO:0000313" key="2">
    <source>
        <dbReference type="EMBL" id="WPL19508.1"/>
    </source>
</evidence>
<keyword evidence="1" id="KW-1133">Transmembrane helix</keyword>
<keyword evidence="3" id="KW-1185">Reference proteome</keyword>
<dbReference type="Proteomes" id="UP001432180">
    <property type="component" value="Chromosome"/>
</dbReference>
<keyword evidence="1" id="KW-0472">Membrane</keyword>
<sequence>MVACLFQTDNRPQPDPMSLPFRDHPLRYALTDELHARTFEPLHAPARVAHLAVLCGERGSGRNDQHLKRLLAHFGAPVPETAGQYHYARLGHLHLRWERHTEFVTYSFASEEDVSQPFARSPLEDLPADWLREMPGEVISSVLLVLEPRDAPKRDAQALTALFNGNPVIGSLVVGGAGLAYSDMRIHDDGHGHLLLRDIGLSEAQAGRLVKRVLEVNAYRTIALLGLPLARRANALLSDADQRLTQVAKAIARSSASGDAGASAGADRGRRPADLAAAKVSLERELLGELTALATEIESVAAQTTYRFEASSAYYRIVEQRLRQLRQQRIEGLQTFNEFLEARLAPAVATCVSTGERQQRLAERAGRLIGLLRARVEVSLQEQNRGLLDSMDRRAHLQLRLQETVEGLSVIAISYYGAGLVGYLLKGLEASGYPINPTLGLAVAVPAIAGLTWLLLHRTKRHLRRETKPDASAKPVRSG</sequence>
<proteinExistence type="predicted"/>